<protein>
    <submittedName>
        <fullName evidence="1">DUF4907 domain-containing protein</fullName>
    </submittedName>
</protein>
<accession>A0A6H0KV29</accession>
<dbReference type="EMBL" id="CP050831">
    <property type="protein sequence ID" value="QIU97003.1"/>
    <property type="molecule type" value="Genomic_DNA"/>
</dbReference>
<reference evidence="1 2" key="1">
    <citation type="submission" date="2020-03" db="EMBL/GenBank/DDBJ databases">
        <title>Genomic analysis of Bacteroides faecium CBA7301.</title>
        <authorList>
            <person name="Kim J."/>
            <person name="Roh S.W."/>
        </authorList>
    </citation>
    <scope>NUCLEOTIDE SEQUENCE [LARGE SCALE GENOMIC DNA]</scope>
    <source>
        <strain evidence="1 2">CBA7301</strain>
    </source>
</reference>
<dbReference type="KEGG" id="bfc:BacF7301_23835"/>
<evidence type="ECO:0000313" key="2">
    <source>
        <dbReference type="Proteomes" id="UP000501780"/>
    </source>
</evidence>
<gene>
    <name evidence="1" type="ORF">BacF7301_23835</name>
</gene>
<dbReference type="Proteomes" id="UP000501780">
    <property type="component" value="Chromosome"/>
</dbReference>
<name>A0A6H0KV29_9BACE</name>
<dbReference type="InterPro" id="IPR032593">
    <property type="entry name" value="DUF4907"/>
</dbReference>
<dbReference type="AlphaFoldDB" id="A0A6H0KV29"/>
<sequence>MNMKKNKIITGIGCLILLLTAGFVCYRNMTPADRYHLEVMKLGEDGYGYKIYEGERTIIVQPFIPAVAGKRAFRAEQDARRVGNLVLERIEAGDEFTISKGDLEYLGIVY</sequence>
<proteinExistence type="predicted"/>
<dbReference type="Pfam" id="PF16250">
    <property type="entry name" value="DUF4907"/>
    <property type="match status" value="1"/>
</dbReference>
<keyword evidence="2" id="KW-1185">Reference proteome</keyword>
<evidence type="ECO:0000313" key="1">
    <source>
        <dbReference type="EMBL" id="QIU97003.1"/>
    </source>
</evidence>
<organism evidence="1 2">
    <name type="scientific">Bacteroides faecium</name>
    <dbReference type="NCBI Taxonomy" id="2715212"/>
    <lineage>
        <taxon>Bacteria</taxon>
        <taxon>Pseudomonadati</taxon>
        <taxon>Bacteroidota</taxon>
        <taxon>Bacteroidia</taxon>
        <taxon>Bacteroidales</taxon>
        <taxon>Bacteroidaceae</taxon>
        <taxon>Bacteroides</taxon>
    </lineage>
</organism>